<dbReference type="Proteomes" id="UP000307790">
    <property type="component" value="Unassembled WGS sequence"/>
</dbReference>
<evidence type="ECO:0000256" key="6">
    <source>
        <dbReference type="SAM" id="MobiDB-lite"/>
    </source>
</evidence>
<evidence type="ECO:0000256" key="7">
    <source>
        <dbReference type="SAM" id="Phobius"/>
    </source>
</evidence>
<protein>
    <submittedName>
        <fullName evidence="8">MFS transporter</fullName>
    </submittedName>
</protein>
<sequence length="472" mass="50422">MTMLARKTGLRRVEQRAKSMNKLPGFLLSCLLAFIAGHMVNYSIIFLAIDWFDSPMLAGIGYGLCFGPPVILGWFAGVYCDRYSPRRVILIAQNSFLISLALLYLALNAQAVWQVVLLLSAAFFAGVAWSFVSPARFAALPAFIAAQKLTTGTIALNLMVMSGFGIAPMVVKNLQVSFGYQGVFAVAALMFIASSILLARLRHHPQSSVIRENEQTQQSGPELTADNQASVWQQVVNGWKILFKPGMVKPLLLLSMITYLLMGPMQVLLPVIAEQQLGLSAQGQGNYLSLVAFSLIVGGLLSLFTRNIGKLGWQLNLSILVAASGLGALALISDLALSVAVLITSGIAGGIAISLIVAGLNQLCEPAYRGRVMACYTIIGQVIPALSGVVSGIVAQAFDSQIALMAAGGFIVTLIFIALFRLIQITSLESFEQPTSDSGQGSHCGKGERDVNAVKADKNESIEEITHASLPK</sequence>
<feature type="region of interest" description="Disordered" evidence="6">
    <location>
        <begin position="432"/>
        <end position="472"/>
    </location>
</feature>
<feature type="compositionally biased region" description="Basic and acidic residues" evidence="6">
    <location>
        <begin position="445"/>
        <end position="466"/>
    </location>
</feature>
<feature type="transmembrane region" description="Helical" evidence="7">
    <location>
        <begin position="285"/>
        <end position="303"/>
    </location>
</feature>
<feature type="transmembrane region" description="Helical" evidence="7">
    <location>
        <begin position="55"/>
        <end position="76"/>
    </location>
</feature>
<keyword evidence="4 7" id="KW-1133">Transmembrane helix</keyword>
<evidence type="ECO:0000256" key="1">
    <source>
        <dbReference type="ARBA" id="ARBA00004651"/>
    </source>
</evidence>
<comment type="caution">
    <text evidence="8">The sequence shown here is derived from an EMBL/GenBank/DDBJ whole genome shotgun (WGS) entry which is preliminary data.</text>
</comment>
<dbReference type="OrthoDB" id="322544at2"/>
<feature type="transmembrane region" description="Helical" evidence="7">
    <location>
        <begin position="88"/>
        <end position="107"/>
    </location>
</feature>
<feature type="transmembrane region" description="Helical" evidence="7">
    <location>
        <begin position="153"/>
        <end position="171"/>
    </location>
</feature>
<proteinExistence type="predicted"/>
<feature type="transmembrane region" description="Helical" evidence="7">
    <location>
        <begin position="26"/>
        <end position="49"/>
    </location>
</feature>
<feature type="transmembrane region" description="Helical" evidence="7">
    <location>
        <begin position="401"/>
        <end position="423"/>
    </location>
</feature>
<dbReference type="PANTHER" id="PTHR23513">
    <property type="entry name" value="INTEGRAL MEMBRANE EFFLUX PROTEIN-RELATED"/>
    <property type="match status" value="1"/>
</dbReference>
<accession>A0A5R9IDZ4</accession>
<evidence type="ECO:0000313" key="8">
    <source>
        <dbReference type="EMBL" id="TLU61825.1"/>
    </source>
</evidence>
<gene>
    <name evidence="8" type="ORF">FE810_13480</name>
</gene>
<evidence type="ECO:0000256" key="4">
    <source>
        <dbReference type="ARBA" id="ARBA00022989"/>
    </source>
</evidence>
<dbReference type="PANTHER" id="PTHR23513:SF11">
    <property type="entry name" value="STAPHYLOFERRIN A TRANSPORTER"/>
    <property type="match status" value="1"/>
</dbReference>
<name>A0A5R9IDZ4_9GAMM</name>
<feature type="compositionally biased region" description="Polar residues" evidence="6">
    <location>
        <begin position="432"/>
        <end position="441"/>
    </location>
</feature>
<keyword evidence="5 7" id="KW-0472">Membrane</keyword>
<evidence type="ECO:0000256" key="3">
    <source>
        <dbReference type="ARBA" id="ARBA00022692"/>
    </source>
</evidence>
<feature type="transmembrane region" description="Helical" evidence="7">
    <location>
        <begin position="113"/>
        <end position="132"/>
    </location>
</feature>
<organism evidence="8 9">
    <name type="scientific">Thalassotalea litorea</name>
    <dbReference type="NCBI Taxonomy" id="2020715"/>
    <lineage>
        <taxon>Bacteria</taxon>
        <taxon>Pseudomonadati</taxon>
        <taxon>Pseudomonadota</taxon>
        <taxon>Gammaproteobacteria</taxon>
        <taxon>Alteromonadales</taxon>
        <taxon>Colwelliaceae</taxon>
        <taxon>Thalassotalea</taxon>
    </lineage>
</organism>
<feature type="transmembrane region" description="Helical" evidence="7">
    <location>
        <begin position="183"/>
        <end position="201"/>
    </location>
</feature>
<comment type="subcellular location">
    <subcellularLocation>
        <location evidence="1">Cell membrane</location>
        <topology evidence="1">Multi-pass membrane protein</topology>
    </subcellularLocation>
</comment>
<dbReference type="SUPFAM" id="SSF103473">
    <property type="entry name" value="MFS general substrate transporter"/>
    <property type="match status" value="1"/>
</dbReference>
<dbReference type="EMBL" id="VCBC01000014">
    <property type="protein sequence ID" value="TLU61825.1"/>
    <property type="molecule type" value="Genomic_DNA"/>
</dbReference>
<feature type="transmembrane region" description="Helical" evidence="7">
    <location>
        <begin position="372"/>
        <end position="395"/>
    </location>
</feature>
<dbReference type="GO" id="GO:0022857">
    <property type="term" value="F:transmembrane transporter activity"/>
    <property type="evidence" value="ECO:0007669"/>
    <property type="project" value="InterPro"/>
</dbReference>
<dbReference type="CDD" id="cd06173">
    <property type="entry name" value="MFS_MefA_like"/>
    <property type="match status" value="1"/>
</dbReference>
<dbReference type="AlphaFoldDB" id="A0A5R9IDZ4"/>
<keyword evidence="2" id="KW-1003">Cell membrane</keyword>
<dbReference type="InterPro" id="IPR036259">
    <property type="entry name" value="MFS_trans_sf"/>
</dbReference>
<evidence type="ECO:0000256" key="2">
    <source>
        <dbReference type="ARBA" id="ARBA00022475"/>
    </source>
</evidence>
<keyword evidence="9" id="KW-1185">Reference proteome</keyword>
<dbReference type="InterPro" id="IPR011701">
    <property type="entry name" value="MFS"/>
</dbReference>
<evidence type="ECO:0000313" key="9">
    <source>
        <dbReference type="Proteomes" id="UP000307790"/>
    </source>
</evidence>
<keyword evidence="3 7" id="KW-0812">Transmembrane</keyword>
<feature type="transmembrane region" description="Helical" evidence="7">
    <location>
        <begin position="315"/>
        <end position="333"/>
    </location>
</feature>
<reference evidence="8 9" key="1">
    <citation type="submission" date="2019-05" db="EMBL/GenBank/DDBJ databases">
        <title>Genome sequences of Thalassotalea litorea 1K03283.</title>
        <authorList>
            <person name="Zhang D."/>
        </authorList>
    </citation>
    <scope>NUCLEOTIDE SEQUENCE [LARGE SCALE GENOMIC DNA]</scope>
    <source>
        <strain evidence="8 9">MCCC 1K03283</strain>
    </source>
</reference>
<dbReference type="Gene3D" id="1.20.1250.20">
    <property type="entry name" value="MFS general substrate transporter like domains"/>
    <property type="match status" value="1"/>
</dbReference>
<dbReference type="GO" id="GO:0005886">
    <property type="term" value="C:plasma membrane"/>
    <property type="evidence" value="ECO:0007669"/>
    <property type="project" value="UniProtKB-SubCell"/>
</dbReference>
<evidence type="ECO:0000256" key="5">
    <source>
        <dbReference type="ARBA" id="ARBA00023136"/>
    </source>
</evidence>
<feature type="transmembrane region" description="Helical" evidence="7">
    <location>
        <begin position="251"/>
        <end position="273"/>
    </location>
</feature>
<feature type="transmembrane region" description="Helical" evidence="7">
    <location>
        <begin position="339"/>
        <end position="360"/>
    </location>
</feature>
<dbReference type="Pfam" id="PF07690">
    <property type="entry name" value="MFS_1"/>
    <property type="match status" value="1"/>
</dbReference>